<dbReference type="InterPro" id="IPR039507">
    <property type="entry name" value="PIG-A/GPI3"/>
</dbReference>
<comment type="function">
    <text evidence="1">Catalytic subunit in the complex catalyzing the transfer of N-acetylglucosamine from UDP-N-acetylglucosamine to phosphatidylinositol, the first step of GPI biosynthesis.</text>
</comment>
<protein>
    <recommendedName>
        <fullName evidence="10">Phosphatidylinositol N-acetylglucosaminyltransferase GPI3 subunit</fullName>
        <ecNumber evidence="4">2.4.1.198</ecNumber>
    </recommendedName>
    <alternativeName>
        <fullName evidence="9">GlcNAc-PI synthesis protein</fullName>
    </alternativeName>
</protein>
<dbReference type="InterPro" id="IPR001296">
    <property type="entry name" value="Glyco_trans_1"/>
</dbReference>
<accession>H2AQF8</accession>
<evidence type="ECO:0000313" key="14">
    <source>
        <dbReference type="EMBL" id="CCF56608.1"/>
    </source>
</evidence>
<dbReference type="PANTHER" id="PTHR45871:SF1">
    <property type="entry name" value="PHOSPHATIDYLINOSITOL N-ACETYLGLUCOSAMINYLTRANSFERASE SUBUNIT A"/>
    <property type="match status" value="1"/>
</dbReference>
<dbReference type="Gene3D" id="3.40.50.2000">
    <property type="entry name" value="Glycogen Phosphorylase B"/>
    <property type="match status" value="2"/>
</dbReference>
<keyword evidence="11" id="KW-1133">Transmembrane helix</keyword>
<dbReference type="GO" id="GO:0006506">
    <property type="term" value="P:GPI anchor biosynthetic process"/>
    <property type="evidence" value="ECO:0007669"/>
    <property type="project" value="UniProtKB-UniPathway"/>
</dbReference>
<dbReference type="UniPathway" id="UPA00196"/>
<keyword evidence="15" id="KW-1185">Reference proteome</keyword>
<evidence type="ECO:0000256" key="3">
    <source>
        <dbReference type="ARBA" id="ARBA00004687"/>
    </source>
</evidence>
<dbReference type="Pfam" id="PF08288">
    <property type="entry name" value="PIGA"/>
    <property type="match status" value="1"/>
</dbReference>
<evidence type="ECO:0000256" key="11">
    <source>
        <dbReference type="SAM" id="Phobius"/>
    </source>
</evidence>
<organism evidence="14 15">
    <name type="scientific">Kazachstania africana (strain ATCC 22294 / BCRC 22015 / CBS 2517 / CECT 1963 / NBRC 1671 / NRRL Y-8276)</name>
    <name type="common">Yeast</name>
    <name type="synonym">Kluyveromyces africanus</name>
    <dbReference type="NCBI Taxonomy" id="1071382"/>
    <lineage>
        <taxon>Eukaryota</taxon>
        <taxon>Fungi</taxon>
        <taxon>Dikarya</taxon>
        <taxon>Ascomycota</taxon>
        <taxon>Saccharomycotina</taxon>
        <taxon>Saccharomycetes</taxon>
        <taxon>Saccharomycetales</taxon>
        <taxon>Saccharomycetaceae</taxon>
        <taxon>Kazachstania</taxon>
    </lineage>
</organism>
<dbReference type="RefSeq" id="XP_003955743.1">
    <property type="nucleotide sequence ID" value="XM_003955694.1"/>
</dbReference>
<keyword evidence="6" id="KW-0328">Glycosyltransferase</keyword>
<dbReference type="eggNOG" id="KOG1111">
    <property type="taxonomic scope" value="Eukaryota"/>
</dbReference>
<evidence type="ECO:0000256" key="4">
    <source>
        <dbReference type="ARBA" id="ARBA00012420"/>
    </source>
</evidence>
<dbReference type="PANTHER" id="PTHR45871">
    <property type="entry name" value="N-ACETYLGLUCOSAMINYL-PHOSPHATIDYLINOSITOL BIOSYNTHETIC PROTEIN"/>
    <property type="match status" value="1"/>
</dbReference>
<evidence type="ECO:0000259" key="13">
    <source>
        <dbReference type="Pfam" id="PF08288"/>
    </source>
</evidence>
<dbReference type="STRING" id="1071382.H2AQF8"/>
<dbReference type="CDD" id="cd03796">
    <property type="entry name" value="GT4_PIG-A-like"/>
    <property type="match status" value="1"/>
</dbReference>
<comment type="pathway">
    <text evidence="3">Glycolipid biosynthesis; glycosylphosphatidylinositol-anchor biosynthesis.</text>
</comment>
<evidence type="ECO:0000256" key="6">
    <source>
        <dbReference type="ARBA" id="ARBA00022676"/>
    </source>
</evidence>
<reference evidence="14 15" key="1">
    <citation type="journal article" date="2011" name="Proc. Natl. Acad. Sci. U.S.A.">
        <title>Evolutionary erosion of yeast sex chromosomes by mating-type switching accidents.</title>
        <authorList>
            <person name="Gordon J.L."/>
            <person name="Armisen D."/>
            <person name="Proux-Wera E."/>
            <person name="Oheigeartaigh S.S."/>
            <person name="Byrne K.P."/>
            <person name="Wolfe K.H."/>
        </authorList>
    </citation>
    <scope>NUCLEOTIDE SEQUENCE [LARGE SCALE GENOMIC DNA]</scope>
    <source>
        <strain evidence="15">ATCC 22294 / BCRC 22015 / CBS 2517 / CECT 1963 / NBRC 1671 / NRRL Y-8276</strain>
    </source>
</reference>
<evidence type="ECO:0000256" key="8">
    <source>
        <dbReference type="ARBA" id="ARBA00022824"/>
    </source>
</evidence>
<dbReference type="Proteomes" id="UP000005220">
    <property type="component" value="Chromosome 2"/>
</dbReference>
<keyword evidence="11" id="KW-0472">Membrane</keyword>
<feature type="transmembrane region" description="Helical" evidence="11">
    <location>
        <begin position="405"/>
        <end position="425"/>
    </location>
</feature>
<keyword evidence="5" id="KW-0337">GPI-anchor biosynthesis</keyword>
<gene>
    <name evidence="14" type="primary">KAFR0B03120</name>
    <name evidence="14" type="ORF">KAFR_0B03120</name>
</gene>
<dbReference type="GO" id="GO:0000506">
    <property type="term" value="C:glycosylphosphatidylinositol-N-acetylglucosaminyltransferase (GPI-GnT) complex"/>
    <property type="evidence" value="ECO:0007669"/>
    <property type="project" value="InterPro"/>
</dbReference>
<keyword evidence="11" id="KW-0812">Transmembrane</keyword>
<dbReference type="OrthoDB" id="734129at2759"/>
<dbReference type="Pfam" id="PF00534">
    <property type="entry name" value="Glycos_transf_1"/>
    <property type="match status" value="1"/>
</dbReference>
<dbReference type="SUPFAM" id="SSF53756">
    <property type="entry name" value="UDP-Glycosyltransferase/glycogen phosphorylase"/>
    <property type="match status" value="1"/>
</dbReference>
<keyword evidence="7" id="KW-0808">Transferase</keyword>
<evidence type="ECO:0000256" key="10">
    <source>
        <dbReference type="ARBA" id="ARBA00068617"/>
    </source>
</evidence>
<dbReference type="KEGG" id="kaf:KAFR_0B03120"/>
<dbReference type="GO" id="GO:0017176">
    <property type="term" value="F:phosphatidylinositol N-acetylglucosaminyltransferase activity"/>
    <property type="evidence" value="ECO:0007669"/>
    <property type="project" value="UniProtKB-EC"/>
</dbReference>
<dbReference type="AlphaFoldDB" id="H2AQF8"/>
<evidence type="ECO:0000259" key="12">
    <source>
        <dbReference type="Pfam" id="PF00534"/>
    </source>
</evidence>
<evidence type="ECO:0000256" key="9">
    <source>
        <dbReference type="ARBA" id="ARBA00032160"/>
    </source>
</evidence>
<comment type="subcellular location">
    <subcellularLocation>
        <location evidence="2">Endoplasmic reticulum membrane</location>
    </subcellularLocation>
</comment>
<evidence type="ECO:0000256" key="2">
    <source>
        <dbReference type="ARBA" id="ARBA00004586"/>
    </source>
</evidence>
<dbReference type="EMBL" id="HE650822">
    <property type="protein sequence ID" value="CCF56608.1"/>
    <property type="molecule type" value="Genomic_DNA"/>
</dbReference>
<proteinExistence type="predicted"/>
<feature type="domain" description="Glycosyl transferase family 1" evidence="12">
    <location>
        <begin position="194"/>
        <end position="337"/>
    </location>
</feature>
<dbReference type="InParanoid" id="H2AQF8"/>
<dbReference type="EC" id="2.4.1.198" evidence="4"/>
<sequence length="453" mass="51460">MGLNIAMVCDFFYPQLGGVEFHIYHLAQNLIQLGHSVVVITHAYKDRVGVRYLTNGLKVYHVPFFVLHRETTFPSVFSTFPIVRNILIRENIQVVHSHGSGSTMAQEAISHANTMGLRTVFTDHSLYGFTELGSILLNKLLKFTLANTDRVICVSNVCKENMIIRADVDPEKLSVIPNALISEDFKPLDSDIRMKKKGRITLVVISRLFPNKGCDLLVRIIPRICQAHHDVDFIVAGDGPKFIDFQQMVETCRLEDRVRLLGSVPHENIRDVLCQGDIYLHASLTEAFGTVLVEAASCGLLLVTTCVGGIPEVLPQHMTVFAKETSVSALIDAANKGIESIRSGKIDTSSFHKEVSRMYDWLEVAKRTEKVYEAVYHDSSPRDKNWAVMVKNCYFQKGDGMWARYLYVLCAIVEYWIFIVLEWLYPRTEIDRALKWPQKKDFQITRKSSLKNM</sequence>
<evidence type="ECO:0000256" key="7">
    <source>
        <dbReference type="ARBA" id="ARBA00022679"/>
    </source>
</evidence>
<dbReference type="FunCoup" id="H2AQF8">
    <property type="interactions" value="501"/>
</dbReference>
<name>H2AQF8_KAZAF</name>
<dbReference type="FunFam" id="3.40.50.2000:FF:000026">
    <property type="entry name" value="Phosphatidylinositol N-acetylglucosaminyltransferase subunit A"/>
    <property type="match status" value="1"/>
</dbReference>
<evidence type="ECO:0000256" key="5">
    <source>
        <dbReference type="ARBA" id="ARBA00022502"/>
    </source>
</evidence>
<dbReference type="InterPro" id="IPR013234">
    <property type="entry name" value="PIGA_GPI_anchor_biosynthesis"/>
</dbReference>
<dbReference type="HOGENOM" id="CLU_009583_19_0_1"/>
<evidence type="ECO:0000256" key="1">
    <source>
        <dbReference type="ARBA" id="ARBA00003265"/>
    </source>
</evidence>
<evidence type="ECO:0000313" key="15">
    <source>
        <dbReference type="Proteomes" id="UP000005220"/>
    </source>
</evidence>
<keyword evidence="8" id="KW-0256">Endoplasmic reticulum</keyword>
<dbReference type="GeneID" id="13883068"/>
<feature type="domain" description="PIGA GPI anchor biosynthesis" evidence="13">
    <location>
        <begin position="42"/>
        <end position="130"/>
    </location>
</feature>